<dbReference type="EMBL" id="CH476627">
    <property type="protein sequence ID" value="EDO03507.1"/>
    <property type="molecule type" value="Genomic_DNA"/>
</dbReference>
<reference evidence="2" key="1">
    <citation type="journal article" date="2011" name="PLoS Genet.">
        <title>Genomic analysis of the necrotrophic fungal pathogens Sclerotinia sclerotiorum and Botrytis cinerea.</title>
        <authorList>
            <person name="Amselem J."/>
            <person name="Cuomo C.A."/>
            <person name="van Kan J.A."/>
            <person name="Viaud M."/>
            <person name="Benito E.P."/>
            <person name="Couloux A."/>
            <person name="Coutinho P.M."/>
            <person name="de Vries R.P."/>
            <person name="Dyer P.S."/>
            <person name="Fillinger S."/>
            <person name="Fournier E."/>
            <person name="Gout L."/>
            <person name="Hahn M."/>
            <person name="Kohn L."/>
            <person name="Lapalu N."/>
            <person name="Plummer K.M."/>
            <person name="Pradier J.M."/>
            <person name="Quevillon E."/>
            <person name="Sharon A."/>
            <person name="Simon A."/>
            <person name="ten Have A."/>
            <person name="Tudzynski B."/>
            <person name="Tudzynski P."/>
            <person name="Wincker P."/>
            <person name="Andrew M."/>
            <person name="Anthouard V."/>
            <person name="Beever R.E."/>
            <person name="Beffa R."/>
            <person name="Benoit I."/>
            <person name="Bouzid O."/>
            <person name="Brault B."/>
            <person name="Chen Z."/>
            <person name="Choquer M."/>
            <person name="Collemare J."/>
            <person name="Cotton P."/>
            <person name="Danchin E.G."/>
            <person name="Da Silva C."/>
            <person name="Gautier A."/>
            <person name="Giraud C."/>
            <person name="Giraud T."/>
            <person name="Gonzalez C."/>
            <person name="Grossetete S."/>
            <person name="Guldener U."/>
            <person name="Henrissat B."/>
            <person name="Howlett B.J."/>
            <person name="Kodira C."/>
            <person name="Kretschmer M."/>
            <person name="Lappartient A."/>
            <person name="Leroch M."/>
            <person name="Levis C."/>
            <person name="Mauceli E."/>
            <person name="Neuveglise C."/>
            <person name="Oeser B."/>
            <person name="Pearson M."/>
            <person name="Poulain J."/>
            <person name="Poussereau N."/>
            <person name="Quesneville H."/>
            <person name="Rascle C."/>
            <person name="Schumacher J."/>
            <person name="Segurens B."/>
            <person name="Sexton A."/>
            <person name="Silva E."/>
            <person name="Sirven C."/>
            <person name="Soanes D.M."/>
            <person name="Talbot N.J."/>
            <person name="Templeton M."/>
            <person name="Yandava C."/>
            <person name="Yarden O."/>
            <person name="Zeng Q."/>
            <person name="Rollins J.A."/>
            <person name="Lebrun M.H."/>
            <person name="Dickman M."/>
        </authorList>
    </citation>
    <scope>NUCLEOTIDE SEQUENCE [LARGE SCALE GENOMIC DNA]</scope>
    <source>
        <strain evidence="2">ATCC 18683 / 1980 / Ss-1</strain>
    </source>
</reference>
<protein>
    <submittedName>
        <fullName evidence="1">Uncharacterized protein</fullName>
    </submittedName>
</protein>
<keyword evidence="2" id="KW-1185">Reference proteome</keyword>
<evidence type="ECO:0000313" key="2">
    <source>
        <dbReference type="Proteomes" id="UP000001312"/>
    </source>
</evidence>
<accession>A7EKZ1</accession>
<dbReference type="Proteomes" id="UP000001312">
    <property type="component" value="Unassembled WGS sequence"/>
</dbReference>
<dbReference type="HOGENOM" id="CLU_2172601_0_0_1"/>
<evidence type="ECO:0000313" key="1">
    <source>
        <dbReference type="EMBL" id="EDO03507.1"/>
    </source>
</evidence>
<dbReference type="SUPFAM" id="SSF51735">
    <property type="entry name" value="NAD(P)-binding Rossmann-fold domains"/>
    <property type="match status" value="1"/>
</dbReference>
<organism evidence="1 2">
    <name type="scientific">Sclerotinia sclerotiorum (strain ATCC 18683 / 1980 / Ss-1)</name>
    <name type="common">White mold</name>
    <name type="synonym">Whetzelinia sclerotiorum</name>
    <dbReference type="NCBI Taxonomy" id="665079"/>
    <lineage>
        <taxon>Eukaryota</taxon>
        <taxon>Fungi</taxon>
        <taxon>Dikarya</taxon>
        <taxon>Ascomycota</taxon>
        <taxon>Pezizomycotina</taxon>
        <taxon>Leotiomycetes</taxon>
        <taxon>Helotiales</taxon>
        <taxon>Sclerotiniaceae</taxon>
        <taxon>Sclerotinia</taxon>
    </lineage>
</organism>
<name>A7EKZ1_SCLS1</name>
<dbReference type="InterPro" id="IPR036291">
    <property type="entry name" value="NAD(P)-bd_dom_sf"/>
</dbReference>
<dbReference type="AlphaFoldDB" id="A7EKZ1"/>
<dbReference type="GeneID" id="5489541"/>
<gene>
    <name evidence="1" type="ORF">SS1G_05988</name>
</gene>
<sequence length="110" mass="12009">MAPSTSLFQCFMRREHDTPKLNRYEGSGPSVAVGFQNRGLHVFATPRTFSEISHLEDLPNITLLELDVINSQSIIAALDAIKAQMSGKLGYLVSSGASKATLMLLSERVN</sequence>
<dbReference type="InParanoid" id="A7EKZ1"/>
<proteinExistence type="predicted"/>
<dbReference type="KEGG" id="ssl:SS1G_05988"/>
<dbReference type="RefSeq" id="XP_001593066.1">
    <property type="nucleotide sequence ID" value="XM_001593016.1"/>
</dbReference>